<sequence length="185" mass="21969">MILKILSSIVILNFFFSCNAQAEKKQKVNTKFNSDYFKSRKKFYGKLNNEELKQIRTLISKELKIIIPENISVLINFYQNGKNCFEYGFTEKSAKEVIDNCINISSRMSKNYNTIDFFVFTDDALNKDRLEKRNNFRKDSGFFSYTIFTLKENCRAFFILKPNGEFLKYYGSDYYSEVENFLEKK</sequence>
<proteinExistence type="predicted"/>
<dbReference type="RefSeq" id="WP_169320118.1">
    <property type="nucleotide sequence ID" value="NZ_JABCJF010000001.1"/>
</dbReference>
<dbReference type="PROSITE" id="PS51257">
    <property type="entry name" value="PROKAR_LIPOPROTEIN"/>
    <property type="match status" value="1"/>
</dbReference>
<evidence type="ECO:0000256" key="1">
    <source>
        <dbReference type="SAM" id="SignalP"/>
    </source>
</evidence>
<accession>A0A848N3H8</accession>
<feature type="signal peptide" evidence="1">
    <location>
        <begin position="1"/>
        <end position="22"/>
    </location>
</feature>
<evidence type="ECO:0000313" key="3">
    <source>
        <dbReference type="Proteomes" id="UP000548067"/>
    </source>
</evidence>
<keyword evidence="1" id="KW-0732">Signal</keyword>
<feature type="chain" id="PRO_5032516664" description="Lipoprotein" evidence="1">
    <location>
        <begin position="23"/>
        <end position="185"/>
    </location>
</feature>
<dbReference type="EMBL" id="JABCJF010000001">
    <property type="protein sequence ID" value="NMR32979.1"/>
    <property type="molecule type" value="Genomic_DNA"/>
</dbReference>
<name>A0A848N3H8_9FLAO</name>
<dbReference type="Proteomes" id="UP000548067">
    <property type="component" value="Unassembled WGS sequence"/>
</dbReference>
<organism evidence="2 3">
    <name type="scientific">Chryseobacterium aquaticum</name>
    <dbReference type="NCBI Taxonomy" id="452084"/>
    <lineage>
        <taxon>Bacteria</taxon>
        <taxon>Pseudomonadati</taxon>
        <taxon>Bacteroidota</taxon>
        <taxon>Flavobacteriia</taxon>
        <taxon>Flavobacteriales</taxon>
        <taxon>Weeksellaceae</taxon>
        <taxon>Chryseobacterium group</taxon>
        <taxon>Chryseobacterium</taxon>
    </lineage>
</organism>
<gene>
    <name evidence="2" type="ORF">HIO71_02025</name>
</gene>
<evidence type="ECO:0000313" key="2">
    <source>
        <dbReference type="EMBL" id="NMR32979.1"/>
    </source>
</evidence>
<reference evidence="2 3" key="1">
    <citation type="submission" date="2020-04" db="EMBL/GenBank/DDBJ databases">
        <title>Genome analysis and antimicrobial resistance characteristics of Chryseobacterium aquaticum isolated from farmed salmonids.</title>
        <authorList>
            <person name="Saticioglu I.B."/>
            <person name="Duman M."/>
            <person name="Altun S."/>
        </authorList>
    </citation>
    <scope>NUCLEOTIDE SEQUENCE [LARGE SCALE GENOMIC DNA]</scope>
    <source>
        <strain evidence="2 3">C-174</strain>
    </source>
</reference>
<dbReference type="AlphaFoldDB" id="A0A848N3H8"/>
<comment type="caution">
    <text evidence="2">The sequence shown here is derived from an EMBL/GenBank/DDBJ whole genome shotgun (WGS) entry which is preliminary data.</text>
</comment>
<evidence type="ECO:0008006" key="4">
    <source>
        <dbReference type="Google" id="ProtNLM"/>
    </source>
</evidence>
<protein>
    <recommendedName>
        <fullName evidence="4">Lipoprotein</fullName>
    </recommendedName>
</protein>